<dbReference type="AlphaFoldDB" id="A0A3G2J8M7"/>
<keyword evidence="1" id="KW-0812">Transmembrane</keyword>
<organism evidence="2 3">
    <name type="scientific">Streptomyces dangxiongensis</name>
    <dbReference type="NCBI Taxonomy" id="1442032"/>
    <lineage>
        <taxon>Bacteria</taxon>
        <taxon>Bacillati</taxon>
        <taxon>Actinomycetota</taxon>
        <taxon>Actinomycetes</taxon>
        <taxon>Kitasatosporales</taxon>
        <taxon>Streptomycetaceae</taxon>
        <taxon>Streptomyces</taxon>
    </lineage>
</organism>
<protein>
    <submittedName>
        <fullName evidence="2">Uncharacterized protein</fullName>
    </submittedName>
</protein>
<feature type="transmembrane region" description="Helical" evidence="1">
    <location>
        <begin position="39"/>
        <end position="59"/>
    </location>
</feature>
<sequence length="246" mass="25551">MAAGPPQPVSGSITLDGSTVRGRNTISLGPVTFNHTRNAHFSLLAAAIVFVALVALGLYGGTRLITADDPGQEKAVTPLSDAAASQVLPDLASLPAGWTQPEAPDIGGAHVPKSAGLTYFASVGFLMGDPDADLHVRVATFASAEKAHAFHLQTEDSYTKEVGRSPVSLPRVGDENYITSYPAGNGEGSGSTLSLRVGTVLMLVSGEDVEGRPFNGTWLKILGRMMAERAQQAQNGQEPTATARNG</sequence>
<dbReference type="EMBL" id="CP033073">
    <property type="protein sequence ID" value="AYN37795.1"/>
    <property type="molecule type" value="Genomic_DNA"/>
</dbReference>
<name>A0A3G2J8M7_9ACTN</name>
<accession>A0A3G2J8M7</accession>
<keyword evidence="1" id="KW-0472">Membrane</keyword>
<evidence type="ECO:0000313" key="2">
    <source>
        <dbReference type="EMBL" id="AYN37795.1"/>
    </source>
</evidence>
<dbReference type="OrthoDB" id="4244101at2"/>
<keyword evidence="1" id="KW-1133">Transmembrane helix</keyword>
<reference evidence="2 3" key="1">
    <citation type="submission" date="2018-10" db="EMBL/GenBank/DDBJ databases">
        <title>The genome of Streptomyces dangxiongensis Z022.</title>
        <authorList>
            <person name="Zhang B."/>
        </authorList>
    </citation>
    <scope>NUCLEOTIDE SEQUENCE [LARGE SCALE GENOMIC DNA]</scope>
    <source>
        <strain evidence="2 3">Z022</strain>
    </source>
</reference>
<keyword evidence="3" id="KW-1185">Reference proteome</keyword>
<gene>
    <name evidence="2" type="ORF">D9753_01095</name>
</gene>
<dbReference type="Proteomes" id="UP000268329">
    <property type="component" value="Chromosome"/>
</dbReference>
<dbReference type="KEGG" id="sdd:D9753_01095"/>
<proteinExistence type="predicted"/>
<evidence type="ECO:0000256" key="1">
    <source>
        <dbReference type="SAM" id="Phobius"/>
    </source>
</evidence>
<evidence type="ECO:0000313" key="3">
    <source>
        <dbReference type="Proteomes" id="UP000268329"/>
    </source>
</evidence>